<feature type="region of interest" description="Disordered" evidence="1">
    <location>
        <begin position="140"/>
        <end position="219"/>
    </location>
</feature>
<evidence type="ECO:0000313" key="3">
    <source>
        <dbReference type="Proteomes" id="UP000037136"/>
    </source>
</evidence>
<dbReference type="PANTHER" id="PTHR40625">
    <property type="entry name" value="GTP-BINDING PROTEIN ESDC-RELATED"/>
    <property type="match status" value="1"/>
</dbReference>
<feature type="region of interest" description="Disordered" evidence="1">
    <location>
        <begin position="257"/>
        <end position="278"/>
    </location>
</feature>
<dbReference type="AlphaFoldDB" id="A0A2A9P2V3"/>
<reference evidence="2 3" key="2">
    <citation type="journal article" date="2017" name="Sci. Rep.">
        <title>Ant-infecting Ophiocordyceps genomes reveal a high diversity of potential behavioral manipulation genes and a possible major role for enterotoxins.</title>
        <authorList>
            <person name="de Bekker C."/>
            <person name="Ohm R.A."/>
            <person name="Evans H.C."/>
            <person name="Brachmann A."/>
            <person name="Hughes D.P."/>
        </authorList>
    </citation>
    <scope>NUCLEOTIDE SEQUENCE [LARGE SCALE GENOMIC DNA]</scope>
    <source>
        <strain evidence="2 3">SC16a</strain>
    </source>
</reference>
<feature type="compositionally biased region" description="Acidic residues" evidence="1">
    <location>
        <begin position="257"/>
        <end position="270"/>
    </location>
</feature>
<name>A0A2A9P2V3_OPHUN</name>
<dbReference type="OrthoDB" id="5422351at2759"/>
<dbReference type="EMBL" id="LAZP02001091">
    <property type="protein sequence ID" value="PFH55206.1"/>
    <property type="molecule type" value="Genomic_DNA"/>
</dbReference>
<evidence type="ECO:0000313" key="2">
    <source>
        <dbReference type="EMBL" id="PFH55206.1"/>
    </source>
</evidence>
<dbReference type="PANTHER" id="PTHR40625:SF1">
    <property type="entry name" value="AMP-ACTIVATED PROTEIN KINASE GLYCOGEN-BINDING DOMAIN-CONTAINING PROTEIN"/>
    <property type="match status" value="1"/>
</dbReference>
<keyword evidence="3" id="KW-1185">Reference proteome</keyword>
<protein>
    <submittedName>
        <fullName evidence="2">Uncharacterized protein</fullName>
    </submittedName>
</protein>
<accession>A0A2A9P2V3</accession>
<dbReference type="STRING" id="268505.A0A2A9P2V3"/>
<evidence type="ECO:0000256" key="1">
    <source>
        <dbReference type="SAM" id="MobiDB-lite"/>
    </source>
</evidence>
<reference evidence="2 3" key="1">
    <citation type="journal article" date="2015" name="BMC Genomics">
        <title>Gene expression during zombie ant biting behavior reflects the complexity underlying fungal parasitic behavioral manipulation.</title>
        <authorList>
            <person name="de Bekker C."/>
            <person name="Ohm R.A."/>
            <person name="Loreto R.G."/>
            <person name="Sebastian A."/>
            <person name="Albert I."/>
            <person name="Merrow M."/>
            <person name="Brachmann A."/>
            <person name="Hughes D.P."/>
        </authorList>
    </citation>
    <scope>NUCLEOTIDE SEQUENCE [LARGE SCALE GENOMIC DNA]</scope>
    <source>
        <strain evidence="2 3">SC16a</strain>
    </source>
</reference>
<comment type="caution">
    <text evidence="2">The sequence shown here is derived from an EMBL/GenBank/DDBJ whole genome shotgun (WGS) entry which is preliminary data.</text>
</comment>
<sequence>MDPTTTLITFLLQTDPSIQSVNLIGSWDGFSTCYPMKPDVRRGRGQWRGCYSFKDIICDDEAAVTRRDGGLKMGATYYYYYEVDGSVETFDPVEPSTTACPYLPGQTVNTLSVPVERSERHRSASLNSLHADRFKTMDPDAKFATPCPPAAPPATEAAASRRLASAPGLHRARMPAPPASWKRLFSRKLSGRGPDDGAGSSPTDAGGSIAPPVASRARDISPESLRRFLSNDGACRLEPARPHPGLVIPEDIVEEADDDDYDYDDDDNDNDNFATSPLPEKQLYATSLSPPPIRRYPSSDAMANASSLTLKAAPPPSVPPAASLPRVEASSRPMCWSISATSSGLTWQSVEDDPPSFYDSYDEDDVMSSNDGDNFSHAPLPSLSSSAERAFKVYSLPRQADEVKGDSIASPRSPRLLARSDSTGGAANLLGADTGLDDLVSELGWMVDVIGNK</sequence>
<proteinExistence type="predicted"/>
<dbReference type="Proteomes" id="UP000037136">
    <property type="component" value="Unassembled WGS sequence"/>
</dbReference>
<organism evidence="2 3">
    <name type="scientific">Ophiocordyceps unilateralis</name>
    <name type="common">Zombie-ant fungus</name>
    <name type="synonym">Torrubia unilateralis</name>
    <dbReference type="NCBI Taxonomy" id="268505"/>
    <lineage>
        <taxon>Eukaryota</taxon>
        <taxon>Fungi</taxon>
        <taxon>Dikarya</taxon>
        <taxon>Ascomycota</taxon>
        <taxon>Pezizomycotina</taxon>
        <taxon>Sordariomycetes</taxon>
        <taxon>Hypocreomycetidae</taxon>
        <taxon>Hypocreales</taxon>
        <taxon>Ophiocordycipitaceae</taxon>
        <taxon>Ophiocordyceps</taxon>
    </lineage>
</organism>
<gene>
    <name evidence="2" type="ORF">XA68_10388</name>
</gene>